<proteinExistence type="predicted"/>
<comment type="caution">
    <text evidence="1">The sequence shown here is derived from an EMBL/GenBank/DDBJ whole genome shotgun (WGS) entry which is preliminary data.</text>
</comment>
<dbReference type="STRING" id="1544413.Clow_01526"/>
<name>A0A0Q0UEA2_9CORY</name>
<dbReference type="AlphaFoldDB" id="A0A0Q0UEA2"/>
<evidence type="ECO:0000313" key="2">
    <source>
        <dbReference type="Proteomes" id="UP000050488"/>
    </source>
</evidence>
<dbReference type="EMBL" id="LKEV01000004">
    <property type="protein sequence ID" value="KQB86172.1"/>
    <property type="molecule type" value="Genomic_DNA"/>
</dbReference>
<dbReference type="Proteomes" id="UP000050488">
    <property type="component" value="Unassembled WGS sequence"/>
</dbReference>
<keyword evidence="2" id="KW-1185">Reference proteome</keyword>
<dbReference type="RefSeq" id="WP_055178141.1">
    <property type="nucleotide sequence ID" value="NZ_JAUSQY010000001.1"/>
</dbReference>
<sequence length="160" mass="17684">MRTLHLSSTQTTDPFQRRYGLNLLPRGLREESTGMSWNLFRATYNPTPELAITSLSETKLNYREFRYTLTTTRHSKTHPPQRGTHAITASGPAGACSTLLAQEGYPVEILCFHQHSLFEATATFILGHHGSRTEWAVGLGATPESSLAQALSCAAARLHM</sequence>
<dbReference type="PATRIC" id="fig|1544413.3.peg.1528"/>
<reference evidence="1 2" key="1">
    <citation type="submission" date="2015-10" db="EMBL/GenBank/DDBJ databases">
        <title>Corynebacteirum lowii and Corynebacterium oculi species nova, derived from human clinical disease and and emended description of Corynebacterium mastiditis.</title>
        <authorList>
            <person name="Bernard K."/>
            <person name="Pacheco A.L."/>
            <person name="Mcdougall C."/>
            <person name="Burtx T."/>
            <person name="Weibe D."/>
            <person name="Tyler S."/>
            <person name="Olson A.B."/>
            <person name="Cnockaert M."/>
            <person name="Eguchi H."/>
            <person name="Kuwahara T."/>
            <person name="Nakayama-Imaohji H."/>
            <person name="Boudewijins M."/>
            <person name="Van Hoecke F."/>
            <person name="Bernier A.-M."/>
            <person name="Vandamme P."/>
        </authorList>
    </citation>
    <scope>NUCLEOTIDE SEQUENCE [LARGE SCALE GENOMIC DNA]</scope>
    <source>
        <strain evidence="1 2">NML 130206</strain>
    </source>
</reference>
<accession>A0A0Q0UEA2</accession>
<evidence type="ECO:0008006" key="3">
    <source>
        <dbReference type="Google" id="ProtNLM"/>
    </source>
</evidence>
<organism evidence="1 2">
    <name type="scientific">Corynebacterium lowii</name>
    <dbReference type="NCBI Taxonomy" id="1544413"/>
    <lineage>
        <taxon>Bacteria</taxon>
        <taxon>Bacillati</taxon>
        <taxon>Actinomycetota</taxon>
        <taxon>Actinomycetes</taxon>
        <taxon>Mycobacteriales</taxon>
        <taxon>Corynebacteriaceae</taxon>
        <taxon>Corynebacterium</taxon>
    </lineage>
</organism>
<protein>
    <recommendedName>
        <fullName evidence="3">Acetyl-CoA acetyltransferase</fullName>
    </recommendedName>
</protein>
<gene>
    <name evidence="1" type="ORF">Clow_01526</name>
</gene>
<evidence type="ECO:0000313" key="1">
    <source>
        <dbReference type="EMBL" id="KQB86172.1"/>
    </source>
</evidence>
<dbReference type="OrthoDB" id="4773719at2"/>